<dbReference type="AlphaFoldDB" id="H3KCM6"/>
<dbReference type="EMBL" id="AFBQ01000056">
    <property type="protein sequence ID" value="EHY32137.1"/>
    <property type="molecule type" value="Genomic_DNA"/>
</dbReference>
<sequence>MQKKLVTLALSAALASLASGAALAVENTQISGDAWSDPVEIWPTDNPATGASIGGLDVEVKDGIVIDSVTFKEVSFSVKTKWIPPRRG</sequence>
<dbReference type="RefSeq" id="WP_008541009.1">
    <property type="nucleotide sequence ID" value="NZ_JH604883.1"/>
</dbReference>
<feature type="chain" id="PRO_5003588061" description="Tat pathway signal sequence domain protein" evidence="1">
    <location>
        <begin position="25"/>
        <end position="88"/>
    </location>
</feature>
<gene>
    <name evidence="2" type="ORF">HMPREF9440_00479</name>
</gene>
<organism evidence="2 3">
    <name type="scientific">Sutterella parvirubra YIT 11816</name>
    <dbReference type="NCBI Taxonomy" id="762967"/>
    <lineage>
        <taxon>Bacteria</taxon>
        <taxon>Pseudomonadati</taxon>
        <taxon>Pseudomonadota</taxon>
        <taxon>Betaproteobacteria</taxon>
        <taxon>Burkholderiales</taxon>
        <taxon>Sutterellaceae</taxon>
        <taxon>Sutterella</taxon>
    </lineage>
</organism>
<dbReference type="PATRIC" id="fig|762967.3.peg.399"/>
<name>H3KCM6_9BURK</name>
<proteinExistence type="predicted"/>
<accession>H3KCM6</accession>
<dbReference type="Proteomes" id="UP000004956">
    <property type="component" value="Unassembled WGS sequence"/>
</dbReference>
<evidence type="ECO:0000313" key="3">
    <source>
        <dbReference type="Proteomes" id="UP000004956"/>
    </source>
</evidence>
<keyword evidence="3" id="KW-1185">Reference proteome</keyword>
<dbReference type="STRING" id="762967.HMPREF9440_00479"/>
<comment type="caution">
    <text evidence="2">The sequence shown here is derived from an EMBL/GenBank/DDBJ whole genome shotgun (WGS) entry which is preliminary data.</text>
</comment>
<evidence type="ECO:0000256" key="1">
    <source>
        <dbReference type="SAM" id="SignalP"/>
    </source>
</evidence>
<keyword evidence="1" id="KW-0732">Signal</keyword>
<protein>
    <recommendedName>
        <fullName evidence="4">Tat pathway signal sequence domain protein</fullName>
    </recommendedName>
</protein>
<feature type="signal peptide" evidence="1">
    <location>
        <begin position="1"/>
        <end position="24"/>
    </location>
</feature>
<evidence type="ECO:0008006" key="4">
    <source>
        <dbReference type="Google" id="ProtNLM"/>
    </source>
</evidence>
<dbReference type="HOGENOM" id="CLU_2467865_0_0_4"/>
<reference evidence="2 3" key="1">
    <citation type="submission" date="2011-11" db="EMBL/GenBank/DDBJ databases">
        <authorList>
            <person name="Weinstock G."/>
            <person name="Sodergren E."/>
            <person name="Clifton S."/>
            <person name="Fulton L."/>
            <person name="Fulton B."/>
            <person name="Courtney L."/>
            <person name="Fronick C."/>
            <person name="Harrison M."/>
            <person name="Strong C."/>
            <person name="Farmer C."/>
            <person name="Delahaunty K."/>
            <person name="Markovic C."/>
            <person name="Hall O."/>
            <person name="Minx P."/>
            <person name="Tomlinson C."/>
            <person name="Mitreva M."/>
            <person name="Hou S."/>
            <person name="Chen J."/>
            <person name="Wollam A."/>
            <person name="Pepin K.H."/>
            <person name="Johnson M."/>
            <person name="Bhonagiri V."/>
            <person name="Zhang X."/>
            <person name="Suruliraj S."/>
            <person name="Warren W."/>
            <person name="Chinwalla A."/>
            <person name="Mardis E.R."/>
            <person name="Wilson R.K."/>
        </authorList>
    </citation>
    <scope>NUCLEOTIDE SEQUENCE [LARGE SCALE GENOMIC DNA]</scope>
    <source>
        <strain evidence="2 3">YIT 11816</strain>
    </source>
</reference>
<evidence type="ECO:0000313" key="2">
    <source>
        <dbReference type="EMBL" id="EHY32137.1"/>
    </source>
</evidence>